<evidence type="ECO:0000313" key="3">
    <source>
        <dbReference type="Proteomes" id="UP000033393"/>
    </source>
</evidence>
<keyword evidence="3" id="KW-1185">Reference proteome</keyword>
<keyword evidence="1" id="KW-0812">Transmembrane</keyword>
<dbReference type="RefSeq" id="WP_045314536.1">
    <property type="nucleotide sequence ID" value="NZ_JYJG01000225.1"/>
</dbReference>
<organism evidence="2 3">
    <name type="scientific">Lentzea aerocolonigenes</name>
    <name type="common">Lechevalieria aerocolonigenes</name>
    <name type="synonym">Saccharothrix aerocolonigenes</name>
    <dbReference type="NCBI Taxonomy" id="68170"/>
    <lineage>
        <taxon>Bacteria</taxon>
        <taxon>Bacillati</taxon>
        <taxon>Actinomycetota</taxon>
        <taxon>Actinomycetes</taxon>
        <taxon>Pseudonocardiales</taxon>
        <taxon>Pseudonocardiaceae</taxon>
        <taxon>Lentzea</taxon>
    </lineage>
</organism>
<keyword evidence="1" id="KW-1133">Transmembrane helix</keyword>
<proteinExistence type="predicted"/>
<sequence>MHTPVEQRTPLAHCLFGASVWYVALLVAFGIAEVRTGTDAPMTLVAAVGGAVVLAISTTLLWALMRVIKARIEPTLMILVALPIFGVTWFALHVLLFVFAVAFLMPR</sequence>
<gene>
    <name evidence="2" type="ORF">UK23_27395</name>
</gene>
<dbReference type="PATRIC" id="fig|68170.10.peg.7044"/>
<reference evidence="2 3" key="1">
    <citation type="submission" date="2015-02" db="EMBL/GenBank/DDBJ databases">
        <authorList>
            <person name="Ju K.-S."/>
            <person name="Doroghazi J.R."/>
            <person name="Metcalf W."/>
        </authorList>
    </citation>
    <scope>NUCLEOTIDE SEQUENCE [LARGE SCALE GENOMIC DNA]</scope>
    <source>
        <strain evidence="2 3">NRRL B-16140</strain>
    </source>
</reference>
<feature type="transmembrane region" description="Helical" evidence="1">
    <location>
        <begin position="12"/>
        <end position="32"/>
    </location>
</feature>
<keyword evidence="1" id="KW-0472">Membrane</keyword>
<dbReference type="AlphaFoldDB" id="A0A0F0GNG1"/>
<comment type="caution">
    <text evidence="2">The sequence shown here is derived from an EMBL/GenBank/DDBJ whole genome shotgun (WGS) entry which is preliminary data.</text>
</comment>
<name>A0A0F0GNG1_LENAE</name>
<evidence type="ECO:0000313" key="2">
    <source>
        <dbReference type="EMBL" id="KJK45019.1"/>
    </source>
</evidence>
<feature type="transmembrane region" description="Helical" evidence="1">
    <location>
        <begin position="76"/>
        <end position="105"/>
    </location>
</feature>
<feature type="transmembrane region" description="Helical" evidence="1">
    <location>
        <begin position="44"/>
        <end position="64"/>
    </location>
</feature>
<protein>
    <submittedName>
        <fullName evidence="2">Uncharacterized protein</fullName>
    </submittedName>
</protein>
<dbReference type="Proteomes" id="UP000033393">
    <property type="component" value="Unassembled WGS sequence"/>
</dbReference>
<accession>A0A0F0GNG1</accession>
<dbReference type="EMBL" id="JYJG01000225">
    <property type="protein sequence ID" value="KJK45019.1"/>
    <property type="molecule type" value="Genomic_DNA"/>
</dbReference>
<evidence type="ECO:0000256" key="1">
    <source>
        <dbReference type="SAM" id="Phobius"/>
    </source>
</evidence>